<dbReference type="Gene3D" id="2.170.130.30">
    <property type="match status" value="1"/>
</dbReference>
<feature type="binding site" evidence="7">
    <location>
        <position position="281"/>
    </location>
    <ligand>
        <name>cyanocob(III)alamin</name>
        <dbReference type="ChEBI" id="CHEBI:17439"/>
    </ligand>
</feature>
<proteinExistence type="inferred from homology"/>
<dbReference type="InterPro" id="IPR051588">
    <property type="entry name" value="Cobalamin_Transport"/>
</dbReference>
<dbReference type="EMBL" id="WNTK01000739">
    <property type="protein sequence ID" value="KAG9468764.1"/>
    <property type="molecule type" value="Genomic_DNA"/>
</dbReference>
<dbReference type="PANTHER" id="PTHR10559:SF15">
    <property type="entry name" value="COBALAMIN BINDING INTRINSIC FACTOR"/>
    <property type="match status" value="1"/>
</dbReference>
<evidence type="ECO:0000313" key="11">
    <source>
        <dbReference type="EMBL" id="KAG9468764.1"/>
    </source>
</evidence>
<feature type="disulfide bond" evidence="8">
    <location>
        <begin position="154"/>
        <end position="195"/>
    </location>
</feature>
<feature type="chain" id="PRO_5035212356" description="Transcobalamin-like C-terminal domain-containing protein" evidence="9">
    <location>
        <begin position="22"/>
        <end position="411"/>
    </location>
</feature>
<dbReference type="GO" id="GO:0031419">
    <property type="term" value="F:cobalamin binding"/>
    <property type="evidence" value="ECO:0007669"/>
    <property type="project" value="InterPro"/>
</dbReference>
<feature type="binding site" evidence="7">
    <location>
        <begin position="141"/>
        <end position="145"/>
    </location>
    <ligand>
        <name>cyanocob(III)alamin</name>
        <dbReference type="ChEBI" id="CHEBI:17439"/>
    </ligand>
</feature>
<evidence type="ECO:0000256" key="7">
    <source>
        <dbReference type="PIRSR" id="PIRSR602157-1"/>
    </source>
</evidence>
<evidence type="ECO:0000259" key="10">
    <source>
        <dbReference type="Pfam" id="PF14478"/>
    </source>
</evidence>
<feature type="binding site" evidence="7">
    <location>
        <position position="411"/>
    </location>
    <ligand>
        <name>cyanocob(III)alamin</name>
        <dbReference type="ChEBI" id="CHEBI:17439"/>
    </ligand>
</feature>
<dbReference type="GO" id="GO:0006824">
    <property type="term" value="P:cobalt ion transport"/>
    <property type="evidence" value="ECO:0007669"/>
    <property type="project" value="UniProtKB-KW"/>
</dbReference>
<dbReference type="PROSITE" id="PS51257">
    <property type="entry name" value="PROKAR_LIPOPROTEIN"/>
    <property type="match status" value="1"/>
</dbReference>
<dbReference type="InterPro" id="IPR027954">
    <property type="entry name" value="Transcobalamin-like_C"/>
</dbReference>
<feature type="binding site" evidence="7">
    <location>
        <position position="232"/>
    </location>
    <ligand>
        <name>cyanocob(III)alamin</name>
        <dbReference type="ChEBI" id="CHEBI:17439"/>
    </ligand>
</feature>
<keyword evidence="3" id="KW-0171">Cobalt transport</keyword>
<evidence type="ECO:0000256" key="6">
    <source>
        <dbReference type="ARBA" id="ARBA00023285"/>
    </source>
</evidence>
<evidence type="ECO:0000256" key="9">
    <source>
        <dbReference type="SAM" id="SignalP"/>
    </source>
</evidence>
<dbReference type="PROSITE" id="PS00468">
    <property type="entry name" value="COBALAMIN_BINDING"/>
    <property type="match status" value="1"/>
</dbReference>
<evidence type="ECO:0000256" key="3">
    <source>
        <dbReference type="ARBA" id="ARBA00022426"/>
    </source>
</evidence>
<reference evidence="11" key="1">
    <citation type="thesis" date="2020" institute="ProQuest LLC" country="789 East Eisenhower Parkway, Ann Arbor, MI, USA">
        <title>Comparative Genomics and Chromosome Evolution.</title>
        <authorList>
            <person name="Mudd A.B."/>
        </authorList>
    </citation>
    <scope>NUCLEOTIDE SEQUENCE</scope>
    <source>
        <strain evidence="11">HN-11 Male</strain>
        <tissue evidence="11">Kidney and liver</tissue>
    </source>
</reference>
<protein>
    <recommendedName>
        <fullName evidence="10">Transcobalamin-like C-terminal domain-containing protein</fullName>
    </recommendedName>
</protein>
<dbReference type="Proteomes" id="UP000770717">
    <property type="component" value="Unassembled WGS sequence"/>
</dbReference>
<dbReference type="Pfam" id="PF01122">
    <property type="entry name" value="Cobalamin_bind"/>
    <property type="match status" value="1"/>
</dbReference>
<keyword evidence="8" id="KW-1015">Disulfide bond</keyword>
<comment type="caution">
    <text evidence="11">The sequence shown here is derived from an EMBL/GenBank/DDBJ whole genome shotgun (WGS) entry which is preliminary data.</text>
</comment>
<feature type="binding site" evidence="7">
    <location>
        <position position="184"/>
    </location>
    <ligand>
        <name>cyanocob(III)alamin</name>
        <dbReference type="ChEBI" id="CHEBI:17439"/>
    </ligand>
</feature>
<dbReference type="InterPro" id="IPR002157">
    <property type="entry name" value="Cbl-bd_prot"/>
</dbReference>
<dbReference type="PANTHER" id="PTHR10559">
    <property type="entry name" value="TRANSCOBALAMIN-1/GASTRIC INTRINSIC FACTOR"/>
    <property type="match status" value="1"/>
</dbReference>
<organism evidence="11 12">
    <name type="scientific">Eleutherodactylus coqui</name>
    <name type="common">Puerto Rican coqui</name>
    <dbReference type="NCBI Taxonomy" id="57060"/>
    <lineage>
        <taxon>Eukaryota</taxon>
        <taxon>Metazoa</taxon>
        <taxon>Chordata</taxon>
        <taxon>Craniata</taxon>
        <taxon>Vertebrata</taxon>
        <taxon>Euteleostomi</taxon>
        <taxon>Amphibia</taxon>
        <taxon>Batrachia</taxon>
        <taxon>Anura</taxon>
        <taxon>Neobatrachia</taxon>
        <taxon>Hyloidea</taxon>
        <taxon>Eleutherodactylidae</taxon>
        <taxon>Eleutherodactylinae</taxon>
        <taxon>Eleutherodactylus</taxon>
        <taxon>Eleutherodactylus</taxon>
    </lineage>
</organism>
<evidence type="ECO:0000256" key="8">
    <source>
        <dbReference type="PIRSR" id="PIRSR602157-2"/>
    </source>
</evidence>
<evidence type="ECO:0000256" key="1">
    <source>
        <dbReference type="ARBA" id="ARBA00004613"/>
    </source>
</evidence>
<keyword evidence="3" id="KW-0813">Transport</keyword>
<accession>A0A8J6EGZ1</accession>
<keyword evidence="12" id="KW-1185">Reference proteome</keyword>
<evidence type="ECO:0000313" key="12">
    <source>
        <dbReference type="Proteomes" id="UP000770717"/>
    </source>
</evidence>
<dbReference type="Gene3D" id="1.50.10.20">
    <property type="match status" value="1"/>
</dbReference>
<dbReference type="GO" id="GO:0005615">
    <property type="term" value="C:extracellular space"/>
    <property type="evidence" value="ECO:0007669"/>
    <property type="project" value="TreeGrafter"/>
</dbReference>
<dbReference type="AlphaFoldDB" id="A0A8J6EGZ1"/>
<keyword evidence="5 9" id="KW-0732">Signal</keyword>
<evidence type="ECO:0000256" key="4">
    <source>
        <dbReference type="ARBA" id="ARBA00022525"/>
    </source>
</evidence>
<feature type="disulfide bond" evidence="8">
    <location>
        <begin position="22"/>
        <end position="257"/>
    </location>
</feature>
<comment type="similarity">
    <text evidence="2">Belongs to the eukaryotic cobalamin transport proteins family.</text>
</comment>
<evidence type="ECO:0000256" key="2">
    <source>
        <dbReference type="ARBA" id="ARBA00006449"/>
    </source>
</evidence>
<dbReference type="OrthoDB" id="6343110at2759"/>
<dbReference type="Pfam" id="PF14478">
    <property type="entry name" value="DUF4430"/>
    <property type="match status" value="1"/>
</dbReference>
<gene>
    <name evidence="11" type="ORF">GDO78_021994</name>
</gene>
<feature type="signal peptide" evidence="9">
    <location>
        <begin position="1"/>
        <end position="21"/>
    </location>
</feature>
<sequence>MTIRMKQVIILCAGLISLIQSCQVSDTQKSYVTSLAISMARSVGPCVTPDPSVLLALNLGNVTDISTQDLLVRQLKEDAVQKINHNQPFSSGKVALYVLALQSSCSDPTEFPSCNASLVHLLKNKTQEELDSIGSQGSPLTSWYQVGLDVLALCLTSQPAAITAADISAKTIPTTPSGHTFSVDTAAVAVMAFTCVLEMDDVPVDTYVAVQNTVEALLNMMLDAQNDGLIGNTYSTGLAGQALLAAKSYYSPGRWDCSRTLQKVIDLIPNRTFSLPIAAAQLLPFLWGKSYVSVKEISCPNKDAQLISVDFTIINDIIGKPFKYSTVVAVKDGFTFLEVMQKAAEENPKHFSFKTETSSWGVFVTSINNLEGRTNDKTYWQFFDTVTPIPVGVGSYKPSNGAHILAIFSKY</sequence>
<keyword evidence="4" id="KW-0964">Secreted</keyword>
<comment type="subcellular location">
    <subcellularLocation>
        <location evidence="1">Secreted</location>
    </subcellularLocation>
</comment>
<name>A0A8J6EGZ1_ELECQ</name>
<dbReference type="GO" id="GO:0015889">
    <property type="term" value="P:cobalamin transport"/>
    <property type="evidence" value="ECO:0007669"/>
    <property type="project" value="InterPro"/>
</dbReference>
<evidence type="ECO:0000256" key="5">
    <source>
        <dbReference type="ARBA" id="ARBA00022729"/>
    </source>
</evidence>
<keyword evidence="3" id="KW-0406">Ion transport</keyword>
<keyword evidence="6 7" id="KW-0170">Cobalt</keyword>
<feature type="domain" description="Transcobalamin-like C-terminal" evidence="10">
    <location>
        <begin position="334"/>
        <end position="405"/>
    </location>
</feature>